<name>A0AAN8WLC9_HALRR</name>
<feature type="region of interest" description="Disordered" evidence="1">
    <location>
        <begin position="1342"/>
        <end position="1364"/>
    </location>
</feature>
<feature type="compositionally biased region" description="Acidic residues" evidence="1">
    <location>
        <begin position="546"/>
        <end position="559"/>
    </location>
</feature>
<feature type="compositionally biased region" description="Basic and acidic residues" evidence="1">
    <location>
        <begin position="1344"/>
        <end position="1364"/>
    </location>
</feature>
<feature type="region of interest" description="Disordered" evidence="1">
    <location>
        <begin position="1864"/>
        <end position="1915"/>
    </location>
</feature>
<organism evidence="2 3">
    <name type="scientific">Halocaridina rubra</name>
    <name type="common">Hawaiian red shrimp</name>
    <dbReference type="NCBI Taxonomy" id="373956"/>
    <lineage>
        <taxon>Eukaryota</taxon>
        <taxon>Metazoa</taxon>
        <taxon>Ecdysozoa</taxon>
        <taxon>Arthropoda</taxon>
        <taxon>Crustacea</taxon>
        <taxon>Multicrustacea</taxon>
        <taxon>Malacostraca</taxon>
        <taxon>Eumalacostraca</taxon>
        <taxon>Eucarida</taxon>
        <taxon>Decapoda</taxon>
        <taxon>Pleocyemata</taxon>
        <taxon>Caridea</taxon>
        <taxon>Atyoidea</taxon>
        <taxon>Atyidae</taxon>
        <taxon>Halocaridina</taxon>
    </lineage>
</organism>
<feature type="compositionally biased region" description="Basic and acidic residues" evidence="1">
    <location>
        <begin position="367"/>
        <end position="380"/>
    </location>
</feature>
<feature type="region of interest" description="Disordered" evidence="1">
    <location>
        <begin position="708"/>
        <end position="734"/>
    </location>
</feature>
<proteinExistence type="predicted"/>
<evidence type="ECO:0000313" key="3">
    <source>
        <dbReference type="Proteomes" id="UP001381693"/>
    </source>
</evidence>
<accession>A0AAN8WLC9</accession>
<evidence type="ECO:0000256" key="1">
    <source>
        <dbReference type="SAM" id="MobiDB-lite"/>
    </source>
</evidence>
<feature type="compositionally biased region" description="Low complexity" evidence="1">
    <location>
        <begin position="1879"/>
        <end position="1893"/>
    </location>
</feature>
<dbReference type="EMBL" id="JAXCGZ010019521">
    <property type="protein sequence ID" value="KAK7066026.1"/>
    <property type="molecule type" value="Genomic_DNA"/>
</dbReference>
<feature type="compositionally biased region" description="Polar residues" evidence="1">
    <location>
        <begin position="51"/>
        <end position="60"/>
    </location>
</feature>
<reference evidence="2 3" key="1">
    <citation type="submission" date="2023-11" db="EMBL/GenBank/DDBJ databases">
        <title>Halocaridina rubra genome assembly.</title>
        <authorList>
            <person name="Smith C."/>
        </authorList>
    </citation>
    <scope>NUCLEOTIDE SEQUENCE [LARGE SCALE GENOMIC DNA]</scope>
    <source>
        <strain evidence="2">EP-1</strain>
        <tissue evidence="2">Whole</tissue>
    </source>
</reference>
<gene>
    <name evidence="2" type="ORF">SK128_026617</name>
</gene>
<feature type="compositionally biased region" description="Basic and acidic residues" evidence="1">
    <location>
        <begin position="534"/>
        <end position="545"/>
    </location>
</feature>
<evidence type="ECO:0000313" key="2">
    <source>
        <dbReference type="EMBL" id="KAK7066026.1"/>
    </source>
</evidence>
<sequence>MGAMVSTSFFRGRPRHRVTPQERQRTRMRQQVLMEKHRELQRSPHQARAQLFQQRPQSNAPPRKIGGRVLKPAPAPPPPAHLQLPNGKMKSNSMRLHLGNDWRDFQNQDSWSPLRPHSTPRPSCHMLEARLRAQRYLLWQHHHSLQNLAFASDESVTYSTDFSRVSPVRSELPTDDYGYARPRLLEDHTLRLGGQTIAVGGSKGQPRAQHPRAQSWPSEIDTSYMRFNTQKESVFIRTPRDRPENTWPRYQYSPTDADTRRPRLNPPHHASQPHALHQLGQEMLFDLPDGELSKCSGLSKKYSVLGTSDMFWCTKNKKELIKKYRREIQKAEILDQSCPVRLEEGESYLQTPKFENPRPDPLTTHLKKTEKEERPHRLDRSSTTTCNENYFRNKKYYNGNTACDSKSGNSLSKHFRFPNVFSKRSYSFVVGKCSEEQGRKKNSKHFIKKPDRSINTKVEDASGIDWEEYTPKHTLNKRGPPRSLSTINTNSVNCLIEPSAYDKSAVSHEENQENIERDSLEENSENEASYDSRGVARRETKRNELEGNETDEGFDTCDDGDSIMTSCRLSQKSCTEVLSHEVNSMSSSSGLSHARSKNDELQVMPERKLISPLLSNPPSPLQSKNTSWDSLIPLSELPAEGLNGSVGMASNDLLPKADDKSMFDYPVITINPGTIFISAPQPVAPISSHLDISDLYGSTVLNLTPQLDSSEDDTPIDTVSSHGSQKNLTEDSYSATEDTIKDTYSATEDKIRDTHNVGKKDTENEGDFSFDVVGSRIIMNANSSAVYENLNNIENVKKSPINILKSKKSKIPVRKAETSATRARGNKSKIPVWRPDISLYADIHSESDIFTRYDHAIPHDTMIDDVIPESHNDDAHSYHLREPETCEYEDDDPISADSSYNGMGKYRAVNITSSEGSHSEENITNSGQIPEESHSFHADDLATLDSLYRKSTSLEAGQNEVSGDGEYELTNQVTTPSQDHQLLDRNDYVDKDRVGSATSACESYGTPSDTDADMSDVSIDMSDFDSIEASLIDEEAVEENKNLQYGIDDVEDVKENKNLQYGIDDLNYEQNSHLCLNPPDAFSNEEISGETRPSESNGTQHHEVKNMETLETPDEFSLMAKSSFGSSDGSLSPTSDIDVCEGSSFLSRGSFVSTVNNELAQLSSLTLSGDFDENALEEESAEKLSLRSVLKYSSTPFKSSNAVPNNTYHNAMNNVSQCPTSSSSHTAQSSLSDQSKYIQYIEERKRKTVDNITPKTGNTVSTVNSQADEYSKYIEFIEERKKNKKDKLVLDHSSSIPDRQVNERSKYIEYLEQKKKNIGENIPQVNNKVIDDEQTSKYAEYLEESEKKSTTEKPPEGKCLEGKMKDLNKELVQERKDKSTDKPFDDIAAKSAENCIEEKQKNSIEKRLKERTKKPSDKLVEEKKQHFVREEIFDNRKKNWTKNLIGENPLAEGVLEYQPKNKDSTMHRLEGEIPQAQTLLENREINSTRNLLLEEKITKIITPQLNGKTIEKPSLQKTNTTQERVRNSLLNSTNKLPINAPSKSAGKIRDVIRFWNDRLEAIANSQGSETSNPDKSEYSETLITDLAQKVSDETHIEAKIAFETEYDLIQKKLQSNHEKILQNTHEKNQNSYETQRQNTHETPKYSGLIHRSLNENVYDSEGKLLYSERMSRPKRCLPILPPTAMTSSESLFRCHRKSDNENTKISDAAGESLLRIRHKMDNSAVNANGSAKVTDTTAESLLRCQRKIDHDSVYDNNITKTTDKFSENILNYRRRIDNEPDNEKENAKISDSDAESILRCHRKIDHSLDSDNDNTKMSDMAGESHIHCQHKIYKSSVYDNENTKISATDTESLLGSHRKIANDTVNDIDDTERSHMTGDSDNSSLSTNNNGTSDESKITLPENGKNKTIPVPNLIKSNPSLRQKIRGVGTMCALGTGVLQGYVGQRESKYSLQGSKMNALFDSATHKDIGNDFNACPVESLMGVFPMYTNHKNFFSVLTETTELTRTIYYSRPPLPYPSYPHTVLAKRLLKSKWGTKHGASWLNFSSIFT</sequence>
<keyword evidence="3" id="KW-1185">Reference proteome</keyword>
<feature type="region of interest" description="Disordered" evidence="1">
    <location>
        <begin position="38"/>
        <end position="65"/>
    </location>
</feature>
<feature type="region of interest" description="Disordered" evidence="1">
    <location>
        <begin position="198"/>
        <end position="218"/>
    </location>
</feature>
<protein>
    <submittedName>
        <fullName evidence="2">Uncharacterized protein</fullName>
    </submittedName>
</protein>
<comment type="caution">
    <text evidence="2">The sequence shown here is derived from an EMBL/GenBank/DDBJ whole genome shotgun (WGS) entry which is preliminary data.</text>
</comment>
<feature type="compositionally biased region" description="Basic and acidic residues" evidence="1">
    <location>
        <begin position="505"/>
        <end position="520"/>
    </location>
</feature>
<feature type="compositionally biased region" description="Polar residues" evidence="1">
    <location>
        <begin position="717"/>
        <end position="734"/>
    </location>
</feature>
<dbReference type="Proteomes" id="UP001381693">
    <property type="component" value="Unassembled WGS sequence"/>
</dbReference>
<feature type="region of interest" description="Disordered" evidence="1">
    <location>
        <begin position="503"/>
        <end position="559"/>
    </location>
</feature>
<feature type="region of interest" description="Disordered" evidence="1">
    <location>
        <begin position="351"/>
        <end position="384"/>
    </location>
</feature>
<feature type="region of interest" description="Disordered" evidence="1">
    <location>
        <begin position="245"/>
        <end position="272"/>
    </location>
</feature>